<evidence type="ECO:0000313" key="4">
    <source>
        <dbReference type="Proteomes" id="UP000005240"/>
    </source>
</evidence>
<keyword evidence="4" id="KW-1185">Reference proteome</keyword>
<proteinExistence type="predicted"/>
<dbReference type="AlphaFoldDB" id="A0A180H2I1"/>
<accession>A0A180H2I1</accession>
<dbReference type="EnsemblFungi" id="PTTG_25529-t43_1">
    <property type="protein sequence ID" value="PTTG_25529-t43_1-p1"/>
    <property type="gene ID" value="PTTG_25529"/>
</dbReference>
<evidence type="ECO:0000313" key="2">
    <source>
        <dbReference type="EMBL" id="OAV98838.1"/>
    </source>
</evidence>
<evidence type="ECO:0008006" key="5">
    <source>
        <dbReference type="Google" id="ProtNLM"/>
    </source>
</evidence>
<evidence type="ECO:0000313" key="3">
    <source>
        <dbReference type="EnsemblFungi" id="PTTG_25529-t43_1-p1"/>
    </source>
</evidence>
<dbReference type="Proteomes" id="UP000005240">
    <property type="component" value="Unassembled WGS sequence"/>
</dbReference>
<organism evidence="2">
    <name type="scientific">Puccinia triticina (isolate 1-1 / race 1 (BBBD))</name>
    <name type="common">Brown leaf rust fungus</name>
    <dbReference type="NCBI Taxonomy" id="630390"/>
    <lineage>
        <taxon>Eukaryota</taxon>
        <taxon>Fungi</taxon>
        <taxon>Dikarya</taxon>
        <taxon>Basidiomycota</taxon>
        <taxon>Pucciniomycotina</taxon>
        <taxon>Pucciniomycetes</taxon>
        <taxon>Pucciniales</taxon>
        <taxon>Pucciniaceae</taxon>
        <taxon>Puccinia</taxon>
    </lineage>
</organism>
<reference evidence="2" key="1">
    <citation type="submission" date="2009-11" db="EMBL/GenBank/DDBJ databases">
        <authorList>
            <consortium name="The Broad Institute Genome Sequencing Platform"/>
            <person name="Ward D."/>
            <person name="Feldgarden M."/>
            <person name="Earl A."/>
            <person name="Young S.K."/>
            <person name="Zeng Q."/>
            <person name="Koehrsen M."/>
            <person name="Alvarado L."/>
            <person name="Berlin A."/>
            <person name="Bochicchio J."/>
            <person name="Borenstein D."/>
            <person name="Chapman S.B."/>
            <person name="Chen Z."/>
            <person name="Engels R."/>
            <person name="Freedman E."/>
            <person name="Gellesch M."/>
            <person name="Goldberg J."/>
            <person name="Griggs A."/>
            <person name="Gujja S."/>
            <person name="Heilman E."/>
            <person name="Heiman D."/>
            <person name="Hepburn T."/>
            <person name="Howarth C."/>
            <person name="Jen D."/>
            <person name="Larson L."/>
            <person name="Lewis B."/>
            <person name="Mehta T."/>
            <person name="Park D."/>
            <person name="Pearson M."/>
            <person name="Roberts A."/>
            <person name="Saif S."/>
            <person name="Shea T."/>
            <person name="Shenoy N."/>
            <person name="Sisk P."/>
            <person name="Stolte C."/>
            <person name="Sykes S."/>
            <person name="Thomson T."/>
            <person name="Walk T."/>
            <person name="White J."/>
            <person name="Yandava C."/>
            <person name="Izard J."/>
            <person name="Baranova O.V."/>
            <person name="Blanton J.M."/>
            <person name="Tanner A.C."/>
            <person name="Dewhirst F.E."/>
            <person name="Haas B."/>
            <person name="Nusbaum C."/>
            <person name="Birren B."/>
        </authorList>
    </citation>
    <scope>NUCLEOTIDE SEQUENCE [LARGE SCALE GENOMIC DNA]</scope>
    <source>
        <strain evidence="2">1-1 BBBD Race 1</strain>
    </source>
</reference>
<feature type="chain" id="PRO_5008110587" description="Secreted protein" evidence="1">
    <location>
        <begin position="22"/>
        <end position="165"/>
    </location>
</feature>
<name>A0A180H2I1_PUCT1</name>
<evidence type="ECO:0000256" key="1">
    <source>
        <dbReference type="SAM" id="SignalP"/>
    </source>
</evidence>
<reference evidence="2" key="2">
    <citation type="submission" date="2016-05" db="EMBL/GenBank/DDBJ databases">
        <title>Comparative analysis highlights variable genome content of wheat rusts and divergence of the mating loci.</title>
        <authorList>
            <person name="Cuomo C.A."/>
            <person name="Bakkeren G."/>
            <person name="Szabo L."/>
            <person name="Khalil H."/>
            <person name="Joly D."/>
            <person name="Goldberg J."/>
            <person name="Young S."/>
            <person name="Zeng Q."/>
            <person name="Fellers J."/>
        </authorList>
    </citation>
    <scope>NUCLEOTIDE SEQUENCE [LARGE SCALE GENOMIC DNA]</scope>
    <source>
        <strain evidence="2">1-1 BBBD Race 1</strain>
    </source>
</reference>
<keyword evidence="1" id="KW-0732">Signal</keyword>
<sequence>MLSRAAFLPLLCLLLAARLRADQPLGGCSTVTPGRELDCLQANNDPLFNTCKVCKKEDVLHCINARSAAKCNYPALFGSSCATVAPGTNLACLKSRKDPLFDTCKVCKQDDVVDCINTRSAPSAITQLHLVAPARQSRPAQISPASSLEKVRHLPLHIRFVIKSN</sequence>
<gene>
    <name evidence="2" type="ORF">PTTG_25529</name>
</gene>
<feature type="signal peptide" evidence="1">
    <location>
        <begin position="1"/>
        <end position="21"/>
    </location>
</feature>
<protein>
    <recommendedName>
        <fullName evidence="5">Secreted protein</fullName>
    </recommendedName>
</protein>
<dbReference type="EMBL" id="ADAS02000005">
    <property type="protein sequence ID" value="OAV98838.1"/>
    <property type="molecule type" value="Genomic_DNA"/>
</dbReference>
<dbReference type="VEuPathDB" id="FungiDB:PTTG_25529"/>
<reference evidence="3 4" key="3">
    <citation type="journal article" date="2017" name="G3 (Bethesda)">
        <title>Comparative analysis highlights variable genome content of wheat rusts and divergence of the mating loci.</title>
        <authorList>
            <person name="Cuomo C.A."/>
            <person name="Bakkeren G."/>
            <person name="Khalil H.B."/>
            <person name="Panwar V."/>
            <person name="Joly D."/>
            <person name="Linning R."/>
            <person name="Sakthikumar S."/>
            <person name="Song X."/>
            <person name="Adiconis X."/>
            <person name="Fan L."/>
            <person name="Goldberg J.M."/>
            <person name="Levin J.Z."/>
            <person name="Young S."/>
            <person name="Zeng Q."/>
            <person name="Anikster Y."/>
            <person name="Bruce M."/>
            <person name="Wang M."/>
            <person name="Yin C."/>
            <person name="McCallum B."/>
            <person name="Szabo L.J."/>
            <person name="Hulbert S."/>
            <person name="Chen X."/>
            <person name="Fellers J.P."/>
        </authorList>
    </citation>
    <scope>NUCLEOTIDE SEQUENCE</scope>
    <source>
        <strain evidence="3">isolate 1-1 / race 1 (BBBD)</strain>
        <strain evidence="4">Isolate 1-1 / race 1 (BBBD)</strain>
    </source>
</reference>
<reference evidence="3" key="4">
    <citation type="submission" date="2025-05" db="UniProtKB">
        <authorList>
            <consortium name="EnsemblFungi"/>
        </authorList>
    </citation>
    <scope>IDENTIFICATION</scope>
    <source>
        <strain evidence="3">isolate 1-1 / race 1 (BBBD)</strain>
    </source>
</reference>